<keyword evidence="4 8" id="KW-0548">Nucleotidyltransferase</keyword>
<evidence type="ECO:0000313" key="12">
    <source>
        <dbReference type="Proteomes" id="UP000005408"/>
    </source>
</evidence>
<dbReference type="EC" id="2.7.7.48" evidence="8"/>
<evidence type="ECO:0000256" key="7">
    <source>
        <dbReference type="ARBA" id="ARBA00048744"/>
    </source>
</evidence>
<evidence type="ECO:0000256" key="3">
    <source>
        <dbReference type="ARBA" id="ARBA00022679"/>
    </source>
</evidence>
<keyword evidence="5 8" id="KW-0694">RNA-binding</keyword>
<evidence type="ECO:0000313" key="11">
    <source>
        <dbReference type="EnsemblMetazoa" id="G10914.1:cds"/>
    </source>
</evidence>
<dbReference type="AlphaFoldDB" id="A0A8W8HT56"/>
<dbReference type="Pfam" id="PF05183">
    <property type="entry name" value="RdRP"/>
    <property type="match status" value="1"/>
</dbReference>
<dbReference type="GO" id="GO:0030422">
    <property type="term" value="P:siRNA processing"/>
    <property type="evidence" value="ECO:0007669"/>
    <property type="project" value="TreeGrafter"/>
</dbReference>
<evidence type="ECO:0000256" key="4">
    <source>
        <dbReference type="ARBA" id="ARBA00022695"/>
    </source>
</evidence>
<sequence length="636" mass="73774">MIALDPSLGENREILVIRHSMKKFESSSKSLEVLQVSRPVRLHLNRQVITLLSGLGIQDDFFQDLQETMLFDLSDMLLDNEVALRTLKKLSIEIDFENLFQKGISFVCEPFFRSLLMNIFHRKIKCVQDESRIQIPLNKGRLMMGSVDETKKLESGQVFIQYSLEPSHLMKNLRTVLGKVVVMKSNSFHPEDLKVYEAVDIPCLGHMVDCIVFSQHGQKPHQCDSNGDGYFVCWDERLHSIKNETQENYSRLEKSYLNHNMTVQDIIEFLANYIQIDNLDAIANSYLVMADLETYGIFSSSCIELANMYSEAVNFLKFGNIPSFQKYRSLEKYPYFMRKGGTPRFIFSKVLGKLHSRCRLFHPKAYFQNSFARTDEYELTFEPLSESDIQHAISQRNKYNTNFLQIMNVYGIETENEAFTGLIKSLQSRSCFQNEGHQVESTGCAQIALLFERTRKEFFEEFGGINNISVLTSMLILRKALAWYKVTFEEKDSQTNQILSFPWTVGDILCQMKLKGLRDDAFEKIDRSLETKIRFYESDRKQTSIFLQHLRQTVQTNIPHDIPLKWITCHEHGIILPKCFIEFLEIKNEDLGKCISCLENIEDISFKADFPREAPFSIQVKNNKSLEGFMTLVTDN</sequence>
<keyword evidence="2 8" id="KW-0696">RNA-directed RNA polymerase</keyword>
<keyword evidence="12" id="KW-1185">Reference proteome</keyword>
<proteinExistence type="inferred from homology"/>
<evidence type="ECO:0000256" key="2">
    <source>
        <dbReference type="ARBA" id="ARBA00022484"/>
    </source>
</evidence>
<dbReference type="InterPro" id="IPR007855">
    <property type="entry name" value="RDRP"/>
</dbReference>
<organism evidence="11 12">
    <name type="scientific">Magallana gigas</name>
    <name type="common">Pacific oyster</name>
    <name type="synonym">Crassostrea gigas</name>
    <dbReference type="NCBI Taxonomy" id="29159"/>
    <lineage>
        <taxon>Eukaryota</taxon>
        <taxon>Metazoa</taxon>
        <taxon>Spiralia</taxon>
        <taxon>Lophotrochozoa</taxon>
        <taxon>Mollusca</taxon>
        <taxon>Bivalvia</taxon>
        <taxon>Autobranchia</taxon>
        <taxon>Pteriomorphia</taxon>
        <taxon>Ostreida</taxon>
        <taxon>Ostreoidea</taxon>
        <taxon>Ostreidae</taxon>
        <taxon>Magallana</taxon>
    </lineage>
</organism>
<dbReference type="InterPro" id="IPR058752">
    <property type="entry name" value="RDRP_C_head"/>
</dbReference>
<dbReference type="GO" id="GO:0031380">
    <property type="term" value="C:nuclear RNA-directed RNA polymerase complex"/>
    <property type="evidence" value="ECO:0007669"/>
    <property type="project" value="TreeGrafter"/>
</dbReference>
<evidence type="ECO:0000256" key="5">
    <source>
        <dbReference type="ARBA" id="ARBA00022884"/>
    </source>
</evidence>
<feature type="domain" description="RDRP C-terminal head" evidence="10">
    <location>
        <begin position="385"/>
        <end position="516"/>
    </location>
</feature>
<dbReference type="GO" id="GO:0003723">
    <property type="term" value="F:RNA binding"/>
    <property type="evidence" value="ECO:0007669"/>
    <property type="project" value="UniProtKB-KW"/>
</dbReference>
<evidence type="ECO:0000259" key="10">
    <source>
        <dbReference type="Pfam" id="PF26253"/>
    </source>
</evidence>
<dbReference type="Proteomes" id="UP000005408">
    <property type="component" value="Unassembled WGS sequence"/>
</dbReference>
<reference evidence="11" key="1">
    <citation type="submission" date="2022-08" db="UniProtKB">
        <authorList>
            <consortium name="EnsemblMetazoa"/>
        </authorList>
    </citation>
    <scope>IDENTIFICATION</scope>
    <source>
        <strain evidence="11">05x7-T-G4-1.051#20</strain>
    </source>
</reference>
<comment type="catalytic activity">
    <reaction evidence="7 8">
        <text>RNA(n) + a ribonucleoside 5'-triphosphate = RNA(n+1) + diphosphate</text>
        <dbReference type="Rhea" id="RHEA:21248"/>
        <dbReference type="Rhea" id="RHEA-COMP:14527"/>
        <dbReference type="Rhea" id="RHEA-COMP:17342"/>
        <dbReference type="ChEBI" id="CHEBI:33019"/>
        <dbReference type="ChEBI" id="CHEBI:61557"/>
        <dbReference type="ChEBI" id="CHEBI:140395"/>
        <dbReference type="EC" id="2.7.7.48"/>
    </reaction>
</comment>
<feature type="domain" description="RDRP core" evidence="9">
    <location>
        <begin position="1"/>
        <end position="356"/>
    </location>
</feature>
<comment type="similarity">
    <text evidence="1 8">Belongs to the RdRP family.</text>
</comment>
<dbReference type="GO" id="GO:0003968">
    <property type="term" value="F:RNA-directed RNA polymerase activity"/>
    <property type="evidence" value="ECO:0007669"/>
    <property type="project" value="UniProtKB-KW"/>
</dbReference>
<name>A0A8W8HT56_MAGGI</name>
<dbReference type="PANTHER" id="PTHR23079:SF55">
    <property type="entry name" value="RNA-DIRECTED RNA POLYMERASE"/>
    <property type="match status" value="1"/>
</dbReference>
<keyword evidence="3 8" id="KW-0808">Transferase</keyword>
<protein>
    <recommendedName>
        <fullName evidence="8">RNA-dependent RNA polymerase</fullName>
        <ecNumber evidence="8">2.7.7.48</ecNumber>
    </recommendedName>
</protein>
<dbReference type="Pfam" id="PF26253">
    <property type="entry name" value="RdRP_head"/>
    <property type="match status" value="1"/>
</dbReference>
<dbReference type="PANTHER" id="PTHR23079">
    <property type="entry name" value="RNA-DEPENDENT RNA POLYMERASE"/>
    <property type="match status" value="1"/>
</dbReference>
<evidence type="ECO:0000259" key="9">
    <source>
        <dbReference type="Pfam" id="PF05183"/>
    </source>
</evidence>
<evidence type="ECO:0000256" key="8">
    <source>
        <dbReference type="RuleBase" id="RU363098"/>
    </source>
</evidence>
<evidence type="ECO:0000256" key="1">
    <source>
        <dbReference type="ARBA" id="ARBA00005762"/>
    </source>
</evidence>
<accession>A0A8W8HT56</accession>
<dbReference type="EnsemblMetazoa" id="G10914.1">
    <property type="protein sequence ID" value="G10914.1:cds"/>
    <property type="gene ID" value="G10914"/>
</dbReference>
<keyword evidence="6" id="KW-0943">RNA-mediated gene silencing</keyword>
<dbReference type="InterPro" id="IPR057596">
    <property type="entry name" value="RDRP_core"/>
</dbReference>
<evidence type="ECO:0000256" key="6">
    <source>
        <dbReference type="ARBA" id="ARBA00023158"/>
    </source>
</evidence>